<protein>
    <submittedName>
        <fullName evidence="2">Glycosyltransferase family 2 protein</fullName>
    </submittedName>
</protein>
<dbReference type="PANTHER" id="PTHR43685">
    <property type="entry name" value="GLYCOSYLTRANSFERASE"/>
    <property type="match status" value="1"/>
</dbReference>
<dbReference type="AlphaFoldDB" id="A0A8J6XNI9"/>
<evidence type="ECO:0000259" key="1">
    <source>
        <dbReference type="Pfam" id="PF00535"/>
    </source>
</evidence>
<accession>A0A8J6XNI9</accession>
<dbReference type="Proteomes" id="UP000629098">
    <property type="component" value="Unassembled WGS sequence"/>
</dbReference>
<dbReference type="SUPFAM" id="SSF53448">
    <property type="entry name" value="Nucleotide-diphospho-sugar transferases"/>
    <property type="match status" value="1"/>
</dbReference>
<reference evidence="2" key="1">
    <citation type="submission" date="2020-09" db="EMBL/GenBank/DDBJ databases">
        <title>Iningainema tapete sp. nov. (Scytonemataceae, Cyanobacteria) from greenhouses in central Florida (USA) produces two types of nodularin with biosynthetic potential for microcystin-LR and anabaenopeptins.</title>
        <authorList>
            <person name="Berthold D.E."/>
            <person name="Lefler F.W."/>
            <person name="Huang I.-S."/>
            <person name="Abdulla H."/>
            <person name="Zimba P.V."/>
            <person name="Laughinghouse H.D. IV."/>
        </authorList>
    </citation>
    <scope>NUCLEOTIDE SEQUENCE</scope>
    <source>
        <strain evidence="2">BLCCT55</strain>
    </source>
</reference>
<proteinExistence type="predicted"/>
<organism evidence="2 3">
    <name type="scientific">Iningainema tapete BLCC-T55</name>
    <dbReference type="NCBI Taxonomy" id="2748662"/>
    <lineage>
        <taxon>Bacteria</taxon>
        <taxon>Bacillati</taxon>
        <taxon>Cyanobacteriota</taxon>
        <taxon>Cyanophyceae</taxon>
        <taxon>Nostocales</taxon>
        <taxon>Scytonemataceae</taxon>
        <taxon>Iningainema tapete</taxon>
    </lineage>
</organism>
<sequence length="342" mass="39157">MKKVSVVIPTYRAEKYIATTLQSVLHQTYTNFEIIVVDDGSTDRSLEICRSFTDDRIKIISQKNRGLAGARNTGIRNAQGKYVALLDADDLWLPHKLEKHVAHLESNPDIGVSFSPSAFIDETGKPLGFYQITKIKDITPLDLLCRTPIGNGSAPVFRREVFEEIKFQDNLYGAVEDFYFDDHFRESEDVECWLRIAIQTNWKFEGIPEALTLYRVNSTGLSANLNKKLESWKKLIEKVRSYAPELMAEYEKPAMAYQLRYLARRAVTLKAGSVALELFHNSLSTYWRILIEEPKRTLVTGAATYLLYLLPQSFYSQIHNLSLKVTGANQKYRLQQQSRKTA</sequence>
<evidence type="ECO:0000313" key="2">
    <source>
        <dbReference type="EMBL" id="MBD2778358.1"/>
    </source>
</evidence>
<dbReference type="Pfam" id="PF00535">
    <property type="entry name" value="Glycos_transf_2"/>
    <property type="match status" value="1"/>
</dbReference>
<evidence type="ECO:0000313" key="3">
    <source>
        <dbReference type="Proteomes" id="UP000629098"/>
    </source>
</evidence>
<dbReference type="InterPro" id="IPR029044">
    <property type="entry name" value="Nucleotide-diphossugar_trans"/>
</dbReference>
<gene>
    <name evidence="2" type="ORF">ICL16_41540</name>
</gene>
<dbReference type="PANTHER" id="PTHR43685:SF2">
    <property type="entry name" value="GLYCOSYLTRANSFERASE 2-LIKE DOMAIN-CONTAINING PROTEIN"/>
    <property type="match status" value="1"/>
</dbReference>
<dbReference type="EMBL" id="JACXAE010000126">
    <property type="protein sequence ID" value="MBD2778358.1"/>
    <property type="molecule type" value="Genomic_DNA"/>
</dbReference>
<dbReference type="Gene3D" id="3.90.550.10">
    <property type="entry name" value="Spore Coat Polysaccharide Biosynthesis Protein SpsA, Chain A"/>
    <property type="match status" value="1"/>
</dbReference>
<keyword evidence="3" id="KW-1185">Reference proteome</keyword>
<feature type="domain" description="Glycosyltransferase 2-like" evidence="1">
    <location>
        <begin position="5"/>
        <end position="165"/>
    </location>
</feature>
<dbReference type="InterPro" id="IPR001173">
    <property type="entry name" value="Glyco_trans_2-like"/>
</dbReference>
<comment type="caution">
    <text evidence="2">The sequence shown here is derived from an EMBL/GenBank/DDBJ whole genome shotgun (WGS) entry which is preliminary data.</text>
</comment>
<dbReference type="CDD" id="cd00761">
    <property type="entry name" value="Glyco_tranf_GTA_type"/>
    <property type="match status" value="1"/>
</dbReference>
<dbReference type="InterPro" id="IPR050834">
    <property type="entry name" value="Glycosyltransf_2"/>
</dbReference>
<name>A0A8J6XNI9_9CYAN</name>